<organism evidence="2">
    <name type="scientific">Kwoniella pini CBS 10737</name>
    <dbReference type="NCBI Taxonomy" id="1296096"/>
    <lineage>
        <taxon>Eukaryota</taxon>
        <taxon>Fungi</taxon>
        <taxon>Dikarya</taxon>
        <taxon>Basidiomycota</taxon>
        <taxon>Agaricomycotina</taxon>
        <taxon>Tremellomycetes</taxon>
        <taxon>Tremellales</taxon>
        <taxon>Cryptococcaceae</taxon>
        <taxon>Kwoniella</taxon>
    </lineage>
</organism>
<dbReference type="Proteomes" id="UP000094020">
    <property type="component" value="Chromosome 7"/>
</dbReference>
<dbReference type="PANTHER" id="PTHR21974:SF2">
    <property type="entry name" value="RE15880P"/>
    <property type="match status" value="1"/>
</dbReference>
<evidence type="ECO:0000313" key="2">
    <source>
        <dbReference type="EMBL" id="OCF50411.1"/>
    </source>
</evidence>
<reference evidence="3" key="2">
    <citation type="submission" date="2013-07" db="EMBL/GenBank/DDBJ databases">
        <authorList>
            <consortium name="The Broad Institute Genome Sequencing Platform"/>
            <person name="Cuomo C."/>
            <person name="Litvintseva A."/>
            <person name="Chen Y."/>
            <person name="Heitman J."/>
            <person name="Sun S."/>
            <person name="Springer D."/>
            <person name="Dromer F."/>
            <person name="Young S.K."/>
            <person name="Zeng Q."/>
            <person name="Gargeya S."/>
            <person name="Fitzgerald M."/>
            <person name="Abouelleil A."/>
            <person name="Alvarado L."/>
            <person name="Berlin A.M."/>
            <person name="Chapman S.B."/>
            <person name="Dewar J."/>
            <person name="Goldberg J."/>
            <person name="Griggs A."/>
            <person name="Gujja S."/>
            <person name="Hansen M."/>
            <person name="Howarth C."/>
            <person name="Imamovic A."/>
            <person name="Larimer J."/>
            <person name="McCowan C."/>
            <person name="Murphy C."/>
            <person name="Pearson M."/>
            <person name="Priest M."/>
            <person name="Roberts A."/>
            <person name="Saif S."/>
            <person name="Shea T."/>
            <person name="Sykes S."/>
            <person name="Wortman J."/>
            <person name="Nusbaum C."/>
            <person name="Birren B."/>
        </authorList>
    </citation>
    <scope>NUCLEOTIDE SEQUENCE</scope>
    <source>
        <strain evidence="3">CBS 10737</strain>
    </source>
</reference>
<dbReference type="STRING" id="1296096.A0A1B9I4G6"/>
<dbReference type="AlphaFoldDB" id="A0A1B9I4G6"/>
<name>A0A1B9I4G6_9TREE</name>
<proteinExistence type="predicted"/>
<dbReference type="GeneID" id="30172102"/>
<dbReference type="OrthoDB" id="2562743at2759"/>
<reference evidence="3" key="4">
    <citation type="submission" date="2024-02" db="EMBL/GenBank/DDBJ databases">
        <title>Comparative genomics of Cryptococcus and Kwoniella reveals pathogenesis evolution and contrasting modes of karyotype evolution via chromosome fusion or intercentromeric recombination.</title>
        <authorList>
            <person name="Coelho M.A."/>
            <person name="David-Palma M."/>
            <person name="Shea T."/>
            <person name="Bowers K."/>
            <person name="McGinley-Smith S."/>
            <person name="Mohammad A.W."/>
            <person name="Gnirke A."/>
            <person name="Yurkov A.M."/>
            <person name="Nowrousian M."/>
            <person name="Sun S."/>
            <person name="Cuomo C.A."/>
            <person name="Heitman J."/>
        </authorList>
    </citation>
    <scope>NUCLEOTIDE SEQUENCE</scope>
    <source>
        <strain evidence="3">CBS 10737</strain>
    </source>
</reference>
<reference evidence="2" key="3">
    <citation type="submission" date="2016-07" db="EMBL/GenBank/DDBJ databases">
        <title>Evolution of pathogenesis and genome organization in the Tremellales.</title>
        <authorList>
            <person name="Cuomo C."/>
            <person name="Litvintseva A."/>
            <person name="Heitman J."/>
            <person name="Chen Y."/>
            <person name="Sun S."/>
            <person name="Springer D."/>
            <person name="Dromer F."/>
            <person name="Young S."/>
            <person name="Zeng Q."/>
            <person name="Chapman S."/>
            <person name="Gujja S."/>
            <person name="Saif S."/>
            <person name="Birren B."/>
        </authorList>
    </citation>
    <scope>NUCLEOTIDE SEQUENCE</scope>
    <source>
        <strain evidence="2">CBS 10737</strain>
    </source>
</reference>
<accession>A0A1B9I4G6</accession>
<feature type="coiled-coil region" evidence="1">
    <location>
        <begin position="300"/>
        <end position="338"/>
    </location>
</feature>
<reference evidence="2" key="1">
    <citation type="submission" date="2013-07" db="EMBL/GenBank/DDBJ databases">
        <title>The Genome Sequence of Cryptococcus pinus CBS10737.</title>
        <authorList>
            <consortium name="The Broad Institute Genome Sequencing Platform"/>
            <person name="Cuomo C."/>
            <person name="Litvintseva A."/>
            <person name="Chen Y."/>
            <person name="Heitman J."/>
            <person name="Sun S."/>
            <person name="Springer D."/>
            <person name="Dromer F."/>
            <person name="Young S.K."/>
            <person name="Zeng Q."/>
            <person name="Gargeya S."/>
            <person name="Fitzgerald M."/>
            <person name="Abouelleil A."/>
            <person name="Alvarado L."/>
            <person name="Berlin A.M."/>
            <person name="Chapman S.B."/>
            <person name="Dewar J."/>
            <person name="Goldberg J."/>
            <person name="Griggs A."/>
            <person name="Gujja S."/>
            <person name="Hansen M."/>
            <person name="Howarth C."/>
            <person name="Imamovic A."/>
            <person name="Larimer J."/>
            <person name="McCowan C."/>
            <person name="Murphy C."/>
            <person name="Pearson M."/>
            <person name="Priest M."/>
            <person name="Roberts A."/>
            <person name="Saif S."/>
            <person name="Shea T."/>
            <person name="Sykes S."/>
            <person name="Wortman J."/>
            <person name="Nusbaum C."/>
            <person name="Birren B."/>
        </authorList>
    </citation>
    <scope>NUCLEOTIDE SEQUENCE [LARGE SCALE GENOMIC DNA]</scope>
    <source>
        <strain evidence="2">CBS 10737</strain>
    </source>
</reference>
<gene>
    <name evidence="2" type="ORF">I206_03733</name>
    <name evidence="3" type="ORF">I206_105358</name>
</gene>
<evidence type="ECO:0000313" key="4">
    <source>
        <dbReference type="Proteomes" id="UP000094020"/>
    </source>
</evidence>
<dbReference type="RefSeq" id="XP_019011630.1">
    <property type="nucleotide sequence ID" value="XM_019155476.1"/>
</dbReference>
<keyword evidence="1" id="KW-0175">Coiled coil</keyword>
<dbReference type="EMBL" id="KI894010">
    <property type="protein sequence ID" value="OCF50411.1"/>
    <property type="molecule type" value="Genomic_DNA"/>
</dbReference>
<keyword evidence="4" id="KW-1185">Reference proteome</keyword>
<sequence>MSVENQIKAAAQRNDELLAILAETDYAIPDLNQQRSYISDLENQLSKVNKIINDLDKKREKDLKDHLKYRDSVFKRFAYKASGQKEKFQDKALKEEKDYFEGLRELQLNEDTKNNLNNQLNQAKLFENNLIKIVEKHKNSQIELDKLYDSIFQGQSPNFPDEDKLEEYSNQCLQEYHNIRENLDSENQIKNLIKEASNTMRISLNHLNSAESYSTWDMWGGGSMSDMMERNELSSADRSWSKVQMLILQAKHLSPLVRDLPKVQVAGGSIMSDVFFDNIFTDMAFHDKIKQSQYEMNQAADIVEMNLQENEIRLNQLNNDIVDKSRRLEQSRKDLQSKRSDIFRQIASNF</sequence>
<dbReference type="EMBL" id="CP144525">
    <property type="protein sequence ID" value="WWC71403.1"/>
    <property type="molecule type" value="Genomic_DNA"/>
</dbReference>
<evidence type="ECO:0000313" key="3">
    <source>
        <dbReference type="EMBL" id="WWC71403.1"/>
    </source>
</evidence>
<dbReference type="KEGG" id="kpin:30172102"/>
<protein>
    <submittedName>
        <fullName evidence="2">Uncharacterized protein</fullName>
    </submittedName>
</protein>
<dbReference type="PANTHER" id="PTHR21974">
    <property type="entry name" value="RE15880P"/>
    <property type="match status" value="1"/>
</dbReference>
<evidence type="ECO:0000256" key="1">
    <source>
        <dbReference type="SAM" id="Coils"/>
    </source>
</evidence>